<gene>
    <name evidence="2" type="ordered locus">TK0821</name>
</gene>
<evidence type="ECO:0000256" key="1">
    <source>
        <dbReference type="SAM" id="Phobius"/>
    </source>
</evidence>
<keyword evidence="1" id="KW-0812">Transmembrane</keyword>
<sequence length="263" mass="29407">MDRARILLIAIVIDLIAIGVVASAIYQENSKKTSEEVSIDGTPIEGVLKLYTTPTGPIKSINGTLIGNVTAYGRVLHFDGNGYVDLSNAIGEISDMKVGAISLVFRYEETDQNVLPILYFGDREGKSLFIIEIGHNGENNRRLYVTWIPEGDKPALCFDSGFNLKPGRWYHLVVVVSEDGNTAYLNGREMTWRHYNFGNESMRLFCVDIPGKELFTLGYGKTADSVTPEFLYFHGDIADLRIYPWPLSAEEVSSLLEEIRSRN</sequence>
<dbReference type="KEGG" id="tko:TK0821"/>
<evidence type="ECO:0000313" key="2">
    <source>
        <dbReference type="EMBL" id="BAD85010.1"/>
    </source>
</evidence>
<dbReference type="InParanoid" id="Q5JHY9"/>
<feature type="transmembrane region" description="Helical" evidence="1">
    <location>
        <begin position="6"/>
        <end position="26"/>
    </location>
</feature>
<dbReference type="InterPro" id="IPR013320">
    <property type="entry name" value="ConA-like_dom_sf"/>
</dbReference>
<accession>Q5JHY9</accession>
<dbReference type="EnsemblBacteria" id="BAD85010">
    <property type="protein sequence ID" value="BAD85010"/>
    <property type="gene ID" value="TK0821"/>
</dbReference>
<dbReference type="HOGENOM" id="CLU_092292_0_0_2"/>
<dbReference type="STRING" id="69014.TK0821"/>
<dbReference type="PATRIC" id="fig|69014.16.peg.802"/>
<proteinExistence type="predicted"/>
<dbReference type="EMBL" id="AP006878">
    <property type="protein sequence ID" value="BAD85010.1"/>
    <property type="molecule type" value="Genomic_DNA"/>
</dbReference>
<dbReference type="SUPFAM" id="SSF49899">
    <property type="entry name" value="Concanavalin A-like lectins/glucanases"/>
    <property type="match status" value="1"/>
</dbReference>
<dbReference type="OrthoDB" id="100359at2157"/>
<evidence type="ECO:0000313" key="3">
    <source>
        <dbReference type="Proteomes" id="UP000000536"/>
    </source>
</evidence>
<protein>
    <submittedName>
        <fullName evidence="2">Hypothetical membrane protein, conserved</fullName>
    </submittedName>
</protein>
<dbReference type="eggNOG" id="arCOG07813">
    <property type="taxonomic scope" value="Archaea"/>
</dbReference>
<dbReference type="Pfam" id="PF13385">
    <property type="entry name" value="Laminin_G_3"/>
    <property type="match status" value="1"/>
</dbReference>
<organism evidence="2 3">
    <name type="scientific">Thermococcus kodakarensis (strain ATCC BAA-918 / JCM 12380 / KOD1)</name>
    <name type="common">Pyrococcus kodakaraensis (strain KOD1)</name>
    <dbReference type="NCBI Taxonomy" id="69014"/>
    <lineage>
        <taxon>Archaea</taxon>
        <taxon>Methanobacteriati</taxon>
        <taxon>Methanobacteriota</taxon>
        <taxon>Thermococci</taxon>
        <taxon>Thermococcales</taxon>
        <taxon>Thermococcaceae</taxon>
        <taxon>Thermococcus</taxon>
    </lineage>
</organism>
<dbReference type="Gene3D" id="2.60.120.200">
    <property type="match status" value="1"/>
</dbReference>
<dbReference type="AlphaFoldDB" id="Q5JHY9"/>
<dbReference type="Proteomes" id="UP000000536">
    <property type="component" value="Chromosome"/>
</dbReference>
<reference evidence="2 3" key="1">
    <citation type="journal article" date="2005" name="Genome Res.">
        <title>Complete genome sequence of the hyperthermophilic archaeon Thermococcus kodakaraensis KOD1 and comparison with Pyrococcus genomes.</title>
        <authorList>
            <person name="Fukui T."/>
            <person name="Atomi H."/>
            <person name="Kanai T."/>
            <person name="Matsumi R."/>
            <person name="Fujiwara S."/>
            <person name="Imanaka T."/>
        </authorList>
    </citation>
    <scope>NUCLEOTIDE SEQUENCE [LARGE SCALE GENOMIC DNA]</scope>
    <source>
        <strain evidence="3">ATCC BAA-918 / JCM 12380 / KOD1</strain>
    </source>
</reference>
<keyword evidence="1" id="KW-1133">Transmembrane helix</keyword>
<dbReference type="GeneID" id="78447336"/>
<keyword evidence="3" id="KW-1185">Reference proteome</keyword>
<keyword evidence="1" id="KW-0472">Membrane</keyword>
<dbReference type="RefSeq" id="WP_011249772.1">
    <property type="nucleotide sequence ID" value="NC_006624.1"/>
</dbReference>
<name>Q5JHY9_THEKO</name>